<evidence type="ECO:0000313" key="3">
    <source>
        <dbReference type="EMBL" id="KAL1856400.1"/>
    </source>
</evidence>
<dbReference type="SUPFAM" id="SSF52799">
    <property type="entry name" value="(Phosphotyrosine protein) phosphatases II"/>
    <property type="match status" value="1"/>
</dbReference>
<dbReference type="InterPro" id="IPR029021">
    <property type="entry name" value="Prot-tyrosine_phosphatase-like"/>
</dbReference>
<name>A0ABR3W9A9_9PEZI</name>
<proteinExistence type="predicted"/>
<protein>
    <submittedName>
        <fullName evidence="3">Phosphatidylinositol-3-phosphatase ymr1</fullName>
    </submittedName>
</protein>
<feature type="domain" description="Myotubularin phosphatase" evidence="2">
    <location>
        <begin position="108"/>
        <end position="214"/>
    </location>
</feature>
<evidence type="ECO:0000259" key="2">
    <source>
        <dbReference type="PROSITE" id="PS51339"/>
    </source>
</evidence>
<sequence>MDRQPAFRGTGDRRATDNSPNEEEEELADNIPALHQNAHAATSAGWLTEDDGDALATEARVLTGGPGDGQNASMPQANGKGWAKKHRGRSSPAGLMMAGTPRWRWQKHGFIVLVEKDWLSFGHMFHQRSGPLGSESWFVTQDDGMAGATIQPVQSDGRGQGDGCGDQHRSPLDDGLNNSVVASGRRRQRGSWADEHRVRGGSQEHRVPRGKLQA</sequence>
<reference evidence="3 4" key="1">
    <citation type="journal article" date="2024" name="IMA Fungus">
        <title>IMA Genome - F19 : A genome assembly and annotation guide to empower mycologists, including annotated draft genome sequences of Ceratocystis pirilliformis, Diaporthe australafricana, Fusarium ophioides, Paecilomyces lecythidis, and Sporothrix stenoceras.</title>
        <authorList>
            <person name="Aylward J."/>
            <person name="Wilson A.M."/>
            <person name="Visagie C.M."/>
            <person name="Spraker J."/>
            <person name="Barnes I."/>
            <person name="Buitendag C."/>
            <person name="Ceriani C."/>
            <person name="Del Mar Angel L."/>
            <person name="du Plessis D."/>
            <person name="Fuchs T."/>
            <person name="Gasser K."/>
            <person name="Kramer D."/>
            <person name="Li W."/>
            <person name="Munsamy K."/>
            <person name="Piso A."/>
            <person name="Price J.L."/>
            <person name="Sonnekus B."/>
            <person name="Thomas C."/>
            <person name="van der Nest A."/>
            <person name="van Dijk A."/>
            <person name="van Heerden A."/>
            <person name="van Vuuren N."/>
            <person name="Yilmaz N."/>
            <person name="Duong T.A."/>
            <person name="van der Merwe N.A."/>
            <person name="Wingfield M.J."/>
            <person name="Wingfield B.D."/>
        </authorList>
    </citation>
    <scope>NUCLEOTIDE SEQUENCE [LARGE SCALE GENOMIC DNA]</scope>
    <source>
        <strain evidence="3 4">CMW 18300</strain>
    </source>
</reference>
<organism evidence="3 4">
    <name type="scientific">Diaporthe australafricana</name>
    <dbReference type="NCBI Taxonomy" id="127596"/>
    <lineage>
        <taxon>Eukaryota</taxon>
        <taxon>Fungi</taxon>
        <taxon>Dikarya</taxon>
        <taxon>Ascomycota</taxon>
        <taxon>Pezizomycotina</taxon>
        <taxon>Sordariomycetes</taxon>
        <taxon>Sordariomycetidae</taxon>
        <taxon>Diaporthales</taxon>
        <taxon>Diaporthaceae</taxon>
        <taxon>Diaporthe</taxon>
    </lineage>
</organism>
<evidence type="ECO:0000313" key="4">
    <source>
        <dbReference type="Proteomes" id="UP001583177"/>
    </source>
</evidence>
<feature type="compositionally biased region" description="Basic and acidic residues" evidence="1">
    <location>
        <begin position="1"/>
        <end position="16"/>
    </location>
</feature>
<feature type="region of interest" description="Disordered" evidence="1">
    <location>
        <begin position="1"/>
        <end position="95"/>
    </location>
</feature>
<gene>
    <name evidence="3" type="primary">YMR1_2</name>
    <name evidence="3" type="ORF">Daus18300_010772</name>
</gene>
<feature type="region of interest" description="Disordered" evidence="1">
    <location>
        <begin position="149"/>
        <end position="214"/>
    </location>
</feature>
<dbReference type="PROSITE" id="PS51339">
    <property type="entry name" value="PPASE_MYOTUBULARIN"/>
    <property type="match status" value="1"/>
</dbReference>
<dbReference type="EMBL" id="JAWRVE010000122">
    <property type="protein sequence ID" value="KAL1856400.1"/>
    <property type="molecule type" value="Genomic_DNA"/>
</dbReference>
<accession>A0ABR3W9A9</accession>
<dbReference type="InterPro" id="IPR010569">
    <property type="entry name" value="Myotubularin-like_Pase_dom"/>
</dbReference>
<evidence type="ECO:0000256" key="1">
    <source>
        <dbReference type="SAM" id="MobiDB-lite"/>
    </source>
</evidence>
<dbReference type="Proteomes" id="UP001583177">
    <property type="component" value="Unassembled WGS sequence"/>
</dbReference>
<comment type="caution">
    <text evidence="3">The sequence shown here is derived from an EMBL/GenBank/DDBJ whole genome shotgun (WGS) entry which is preliminary data.</text>
</comment>
<keyword evidence="4" id="KW-1185">Reference proteome</keyword>
<dbReference type="Pfam" id="PF06602">
    <property type="entry name" value="Myotub-related"/>
    <property type="match status" value="1"/>
</dbReference>
<feature type="compositionally biased region" description="Basic and acidic residues" evidence="1">
    <location>
        <begin position="192"/>
        <end position="207"/>
    </location>
</feature>